<reference evidence="6 7" key="1">
    <citation type="submission" date="2019-02" db="EMBL/GenBank/DDBJ databases">
        <title>Apibacter muscae sp. nov.: a novel member of the house fly microbiota.</title>
        <authorList>
            <person name="Park R."/>
        </authorList>
    </citation>
    <scope>NUCLEOTIDE SEQUENCE [LARGE SCALE GENOMIC DNA]</scope>
    <source>
        <strain evidence="6 7">AL1</strain>
    </source>
</reference>
<dbReference type="RefSeq" id="WP_146291925.1">
    <property type="nucleotide sequence ID" value="NZ_SELH01000015.1"/>
</dbReference>
<dbReference type="PANTHER" id="PTHR14226">
    <property type="entry name" value="NEUROPATHY TARGET ESTERASE/SWISS CHEESE D.MELANOGASTER"/>
    <property type="match status" value="1"/>
</dbReference>
<feature type="domain" description="PNPLA" evidence="5">
    <location>
        <begin position="43"/>
        <end position="233"/>
    </location>
</feature>
<feature type="active site" description="Proton acceptor" evidence="4">
    <location>
        <position position="220"/>
    </location>
</feature>
<proteinExistence type="predicted"/>
<dbReference type="InterPro" id="IPR002641">
    <property type="entry name" value="PNPLA_dom"/>
</dbReference>
<dbReference type="InterPro" id="IPR043864">
    <property type="entry name" value="Omp85-like_dom"/>
</dbReference>
<dbReference type="AlphaFoldDB" id="A0A563DGM2"/>
<dbReference type="Pfam" id="PF19143">
    <property type="entry name" value="Omp85_2"/>
    <property type="match status" value="1"/>
</dbReference>
<feature type="short sequence motif" description="GXSXG" evidence="4">
    <location>
        <begin position="74"/>
        <end position="78"/>
    </location>
</feature>
<dbReference type="OrthoDB" id="9770965at2"/>
<evidence type="ECO:0000313" key="7">
    <source>
        <dbReference type="Proteomes" id="UP000319499"/>
    </source>
</evidence>
<dbReference type="SUPFAM" id="SSF52151">
    <property type="entry name" value="FabD/lysophospholipase-like"/>
    <property type="match status" value="1"/>
</dbReference>
<keyword evidence="7" id="KW-1185">Reference proteome</keyword>
<evidence type="ECO:0000256" key="1">
    <source>
        <dbReference type="ARBA" id="ARBA00022801"/>
    </source>
</evidence>
<accession>A0A563DGM2</accession>
<evidence type="ECO:0000256" key="4">
    <source>
        <dbReference type="PROSITE-ProRule" id="PRU01161"/>
    </source>
</evidence>
<dbReference type="GO" id="GO:0016787">
    <property type="term" value="F:hydrolase activity"/>
    <property type="evidence" value="ECO:0007669"/>
    <property type="project" value="UniProtKB-UniRule"/>
</dbReference>
<evidence type="ECO:0000256" key="3">
    <source>
        <dbReference type="ARBA" id="ARBA00023098"/>
    </source>
</evidence>
<sequence>MEYSKKYIIFLVLIISHLSFAQVNESISNINIDSLNRKPKVGLVLSGGGAKGFAHIEVLEAIEKAGIKIDYISGTSMGAIIGSLYAAGYSPSEIKNAIESVDFTELFIQNKQRDYIPLFNKSYGEKHIISLPLKNFKLTFPSAISDGQGPLLLLTKLLYNVHDVHDYSRLPIPFLCIATDLETGEEIQMESGFLPLSVLASGAYPSLIEPVKINGKTLVDGGIVNNFPAKALKDKGMDIVIGVDLGSGLQSAKEINSILNIINQIVSYRINLKTDYERDFVDLLIKPDLNDFSVTDFDKKDSILSKGKIVAEKYFPQLKKIAELQNYDSLSRPRINELPEDKYLFITNFSIEGNSDDDSIFIKRKIGLHIPMNSSITKLNQGVSNLYSTGNYNQVYYKIKYDSTKNSQKITLHLDEKSNNFIKLGLHYDDVYKASFLTNITLNKLFLKNSTLSLDIIFSNNFRTNLNYYIDNGIMPSFGLNTSYTNFNFNYSDIKNDEYPFDRIRNFNQQIYIQSTLMEKYALGAGLEYNYIYTLPFYLNNIDYKKDENYFFNTYLYLKADTQDNANFPSRGFKLDVSARFNLFSNAEKERFTMLKGNLNFAIPITKRLFIENQLFLGVSFESPSLQYKYYLGGYFKQDFNNFKSFLGLPFGYVFNDQILTLYSSLNYRLLKNHYLKTYINLANLENDFDNINYFKYKYTSFGIGYGYDSPFGPINLMYSYSANQNKGVLSVGLGYWF</sequence>
<dbReference type="Gene3D" id="2.40.160.50">
    <property type="entry name" value="membrane protein fhac: a member of the omp85/tpsb transporter family"/>
    <property type="match status" value="1"/>
</dbReference>
<keyword evidence="2 4" id="KW-0442">Lipid degradation</keyword>
<keyword evidence="1 4" id="KW-0378">Hydrolase</keyword>
<evidence type="ECO:0000256" key="2">
    <source>
        <dbReference type="ARBA" id="ARBA00022963"/>
    </source>
</evidence>
<organism evidence="6 7">
    <name type="scientific">Apibacter muscae</name>
    <dbReference type="NCBI Taxonomy" id="2509004"/>
    <lineage>
        <taxon>Bacteria</taxon>
        <taxon>Pseudomonadati</taxon>
        <taxon>Bacteroidota</taxon>
        <taxon>Flavobacteriia</taxon>
        <taxon>Flavobacteriales</taxon>
        <taxon>Weeksellaceae</taxon>
        <taxon>Apibacter</taxon>
    </lineage>
</organism>
<dbReference type="Proteomes" id="UP000319499">
    <property type="component" value="Unassembled WGS sequence"/>
</dbReference>
<dbReference type="InterPro" id="IPR016035">
    <property type="entry name" value="Acyl_Trfase/lysoPLipase"/>
</dbReference>
<comment type="caution">
    <text evidence="6">The sequence shown here is derived from an EMBL/GenBank/DDBJ whole genome shotgun (WGS) entry which is preliminary data.</text>
</comment>
<dbReference type="GO" id="GO:0016042">
    <property type="term" value="P:lipid catabolic process"/>
    <property type="evidence" value="ECO:0007669"/>
    <property type="project" value="UniProtKB-UniRule"/>
</dbReference>
<feature type="short sequence motif" description="DGA/G" evidence="4">
    <location>
        <begin position="220"/>
        <end position="222"/>
    </location>
</feature>
<dbReference type="EMBL" id="SELH01000015">
    <property type="protein sequence ID" value="TWP29287.1"/>
    <property type="molecule type" value="Genomic_DNA"/>
</dbReference>
<dbReference type="Pfam" id="PF01734">
    <property type="entry name" value="Patatin"/>
    <property type="match status" value="1"/>
</dbReference>
<gene>
    <name evidence="6" type="ORF">ETU09_03460</name>
</gene>
<protein>
    <submittedName>
        <fullName evidence="6">Patatin</fullName>
    </submittedName>
</protein>
<name>A0A563DGM2_9FLAO</name>
<feature type="active site" description="Nucleophile" evidence="4">
    <location>
        <position position="76"/>
    </location>
</feature>
<dbReference type="CDD" id="cd07205">
    <property type="entry name" value="Pat_PNPLA6_PNPLA7_NTE1_like"/>
    <property type="match status" value="1"/>
</dbReference>
<dbReference type="Gene3D" id="3.40.1090.10">
    <property type="entry name" value="Cytosolic phospholipase A2 catalytic domain"/>
    <property type="match status" value="2"/>
</dbReference>
<dbReference type="PANTHER" id="PTHR14226:SF76">
    <property type="entry name" value="NTE FAMILY PROTEIN RSSA"/>
    <property type="match status" value="1"/>
</dbReference>
<dbReference type="PROSITE" id="PS51635">
    <property type="entry name" value="PNPLA"/>
    <property type="match status" value="1"/>
</dbReference>
<evidence type="ECO:0000259" key="5">
    <source>
        <dbReference type="PROSITE" id="PS51635"/>
    </source>
</evidence>
<dbReference type="InterPro" id="IPR050301">
    <property type="entry name" value="NTE"/>
</dbReference>
<feature type="short sequence motif" description="GXGXXG" evidence="4">
    <location>
        <begin position="47"/>
        <end position="52"/>
    </location>
</feature>
<keyword evidence="3 4" id="KW-0443">Lipid metabolism</keyword>
<evidence type="ECO:0000313" key="6">
    <source>
        <dbReference type="EMBL" id="TWP29287.1"/>
    </source>
</evidence>